<sequence>MIDSGRPQDQLREGSSDAIVPDSRAVASIPDGVDRFEMPLDKLTMKFGLREMWYDRVDVNDKPEENPKYVEGTILYFDPGQIDASIKRRDLTPAEINQVGVLAREIDKLSIIVKYLPTAIDSAEQLLISLRPHAVEVGGNEQTDSIDKNINVWLSQLGIMIEQMQTALVEKRAERKKLIKEVGFMGAVQLRSKTGGLSHLRPARIKEDITEADSLTAQ</sequence>
<gene>
    <name evidence="1" type="ORF">A2936_01345</name>
</gene>
<protein>
    <submittedName>
        <fullName evidence="1">Uncharacterized protein</fullName>
    </submittedName>
</protein>
<evidence type="ECO:0000313" key="2">
    <source>
        <dbReference type="Proteomes" id="UP000176846"/>
    </source>
</evidence>
<dbReference type="Proteomes" id="UP000176846">
    <property type="component" value="Unassembled WGS sequence"/>
</dbReference>
<reference evidence="1 2" key="1">
    <citation type="journal article" date="2016" name="Nat. Commun.">
        <title>Thousands of microbial genomes shed light on interconnected biogeochemical processes in an aquifer system.</title>
        <authorList>
            <person name="Anantharaman K."/>
            <person name="Brown C.T."/>
            <person name="Hug L.A."/>
            <person name="Sharon I."/>
            <person name="Castelle C.J."/>
            <person name="Probst A.J."/>
            <person name="Thomas B.C."/>
            <person name="Singh A."/>
            <person name="Wilkins M.J."/>
            <person name="Karaoz U."/>
            <person name="Brodie E.L."/>
            <person name="Williams K.H."/>
            <person name="Hubbard S.S."/>
            <person name="Banfield J.F."/>
        </authorList>
    </citation>
    <scope>NUCLEOTIDE SEQUENCE [LARGE SCALE GENOMIC DNA]</scope>
</reference>
<evidence type="ECO:0000313" key="1">
    <source>
        <dbReference type="EMBL" id="OGL82190.1"/>
    </source>
</evidence>
<proteinExistence type="predicted"/>
<comment type="caution">
    <text evidence="1">The sequence shown here is derived from an EMBL/GenBank/DDBJ whole genome shotgun (WGS) entry which is preliminary data.</text>
</comment>
<dbReference type="EMBL" id="MGEK01000023">
    <property type="protein sequence ID" value="OGL82190.1"/>
    <property type="molecule type" value="Genomic_DNA"/>
</dbReference>
<organism evidence="1 2">
    <name type="scientific">Candidatus Uhrbacteria bacterium RIFCSPLOWO2_01_FULL_47_25</name>
    <dbReference type="NCBI Taxonomy" id="1802402"/>
    <lineage>
        <taxon>Bacteria</taxon>
        <taxon>Candidatus Uhriibacteriota</taxon>
    </lineage>
</organism>
<accession>A0A1F7UV81</accession>
<name>A0A1F7UV81_9BACT</name>
<dbReference type="AlphaFoldDB" id="A0A1F7UV81"/>